<dbReference type="AlphaFoldDB" id="A0A8T0NZY8"/>
<feature type="region of interest" description="Disordered" evidence="1">
    <location>
        <begin position="180"/>
        <end position="234"/>
    </location>
</feature>
<evidence type="ECO:0000313" key="3">
    <source>
        <dbReference type="EMBL" id="KAG2553552.1"/>
    </source>
</evidence>
<keyword evidence="4" id="KW-1185">Reference proteome</keyword>
<evidence type="ECO:0000259" key="2">
    <source>
        <dbReference type="Pfam" id="PF03478"/>
    </source>
</evidence>
<dbReference type="Pfam" id="PF03478">
    <property type="entry name" value="Beta-prop_KIB1-4"/>
    <property type="match status" value="2"/>
</dbReference>
<reference evidence="3" key="1">
    <citation type="submission" date="2020-05" db="EMBL/GenBank/DDBJ databases">
        <title>WGS assembly of Panicum virgatum.</title>
        <authorList>
            <person name="Lovell J.T."/>
            <person name="Jenkins J."/>
            <person name="Shu S."/>
            <person name="Juenger T.E."/>
            <person name="Schmutz J."/>
        </authorList>
    </citation>
    <scope>NUCLEOTIDE SEQUENCE</scope>
    <source>
        <strain evidence="3">AP13</strain>
    </source>
</reference>
<evidence type="ECO:0000313" key="4">
    <source>
        <dbReference type="Proteomes" id="UP000823388"/>
    </source>
</evidence>
<comment type="caution">
    <text evidence="3">The sequence shown here is derived from an EMBL/GenBank/DDBJ whole genome shotgun (WGS) entry which is preliminary data.</text>
</comment>
<dbReference type="Proteomes" id="UP000823388">
    <property type="component" value="Chromosome 9K"/>
</dbReference>
<feature type="domain" description="KIB1-4 beta-propeller" evidence="2">
    <location>
        <begin position="24"/>
        <end position="150"/>
    </location>
</feature>
<organism evidence="3 4">
    <name type="scientific">Panicum virgatum</name>
    <name type="common">Blackwell switchgrass</name>
    <dbReference type="NCBI Taxonomy" id="38727"/>
    <lineage>
        <taxon>Eukaryota</taxon>
        <taxon>Viridiplantae</taxon>
        <taxon>Streptophyta</taxon>
        <taxon>Embryophyta</taxon>
        <taxon>Tracheophyta</taxon>
        <taxon>Spermatophyta</taxon>
        <taxon>Magnoliopsida</taxon>
        <taxon>Liliopsida</taxon>
        <taxon>Poales</taxon>
        <taxon>Poaceae</taxon>
        <taxon>PACMAD clade</taxon>
        <taxon>Panicoideae</taxon>
        <taxon>Panicodae</taxon>
        <taxon>Paniceae</taxon>
        <taxon>Panicinae</taxon>
        <taxon>Panicum</taxon>
        <taxon>Panicum sect. Hiantes</taxon>
    </lineage>
</organism>
<dbReference type="InterPro" id="IPR005174">
    <property type="entry name" value="KIB1-4_b-propeller"/>
</dbReference>
<evidence type="ECO:0000256" key="1">
    <source>
        <dbReference type="SAM" id="MobiDB-lite"/>
    </source>
</evidence>
<feature type="compositionally biased region" description="Acidic residues" evidence="1">
    <location>
        <begin position="214"/>
        <end position="234"/>
    </location>
</feature>
<feature type="domain" description="KIB1-4 beta-propeller" evidence="2">
    <location>
        <begin position="254"/>
        <end position="353"/>
    </location>
</feature>
<accession>A0A8T0NZY8</accession>
<name>A0A8T0NZY8_PANVG</name>
<protein>
    <recommendedName>
        <fullName evidence="2">KIB1-4 beta-propeller domain-containing protein</fullName>
    </recommendedName>
</protein>
<feature type="compositionally biased region" description="Acidic residues" evidence="1">
    <location>
        <begin position="180"/>
        <end position="207"/>
    </location>
</feature>
<sequence length="384" mass="42779">MLSDGDRHLPSAILPGYGGGYYLKPSDGGTHRLVLPRSTTCVGSTDDWLALCRSTPSSGDTFLLHNPFSNTTVPLPGVDAIRARTPPREWFRVVKVLMRSGADDMVAARGCPTRTLPTFMHIINVAFLGDKLYGITKTEDLFSFDLSLMHSDDGEVAPAITHCERVIRHPLDHYAVPWSDVEDEEDDSTDDELDDLPLLSGEDEDNSDNLPLSGEDEEDNSEEEEEDSCFEDDAENLQVPSRVDCWIDEAKDCMVITIRYLVVVNESCGKLIMVRRELQIPDARPRYTRKVEVFKADTEAGAWVPVPGELGLGSGGQALFVSKRFRKCVSTSAYGKEAELDVDSIYFMDTGDVFHMRSATISPARWCLNMWDDPTWVFPPVFVA</sequence>
<proteinExistence type="predicted"/>
<gene>
    <name evidence="3" type="ORF">PVAP13_9KG533300</name>
</gene>
<dbReference type="EMBL" id="CM029053">
    <property type="protein sequence ID" value="KAG2553552.1"/>
    <property type="molecule type" value="Genomic_DNA"/>
</dbReference>
<dbReference type="PANTHER" id="PTHR33110:SF76">
    <property type="entry name" value="DUF295 DOMAIN-CONTAINING PROTEIN"/>
    <property type="match status" value="1"/>
</dbReference>
<dbReference type="PANTHER" id="PTHR33110">
    <property type="entry name" value="F-BOX/KELCH-REPEAT PROTEIN-RELATED"/>
    <property type="match status" value="1"/>
</dbReference>